<dbReference type="Gene3D" id="1.20.1250.20">
    <property type="entry name" value="MFS general substrate transporter like domains"/>
    <property type="match status" value="2"/>
</dbReference>
<dbReference type="InterPro" id="IPR001958">
    <property type="entry name" value="Tet-R_TetA/multi-R_MdtG-like"/>
</dbReference>
<feature type="transmembrane region" description="Helical" evidence="7">
    <location>
        <begin position="110"/>
        <end position="130"/>
    </location>
</feature>
<feature type="transmembrane region" description="Helical" evidence="7">
    <location>
        <begin position="40"/>
        <end position="59"/>
    </location>
</feature>
<dbReference type="Pfam" id="PF07690">
    <property type="entry name" value="MFS_1"/>
    <property type="match status" value="1"/>
</dbReference>
<evidence type="ECO:0000259" key="8">
    <source>
        <dbReference type="PROSITE" id="PS50850"/>
    </source>
</evidence>
<name>A0A5N6XVP4_9EURO</name>
<protein>
    <recommendedName>
        <fullName evidence="8">Major facilitator superfamily (MFS) profile domain-containing protein</fullName>
    </recommendedName>
</protein>
<keyword evidence="4 7" id="KW-1133">Transmembrane helix</keyword>
<dbReference type="PROSITE" id="PS50850">
    <property type="entry name" value="MFS"/>
    <property type="match status" value="1"/>
</dbReference>
<dbReference type="PRINTS" id="PR01035">
    <property type="entry name" value="TCRTETA"/>
</dbReference>
<feature type="transmembrane region" description="Helical" evidence="7">
    <location>
        <begin position="199"/>
        <end position="219"/>
    </location>
</feature>
<dbReference type="SUPFAM" id="SSF103473">
    <property type="entry name" value="MFS general substrate transporter"/>
    <property type="match status" value="1"/>
</dbReference>
<feature type="transmembrane region" description="Helical" evidence="7">
    <location>
        <begin position="168"/>
        <end position="187"/>
    </location>
</feature>
<dbReference type="AlphaFoldDB" id="A0A5N6XVP4"/>
<evidence type="ECO:0000256" key="3">
    <source>
        <dbReference type="ARBA" id="ARBA00022692"/>
    </source>
</evidence>
<evidence type="ECO:0000256" key="6">
    <source>
        <dbReference type="SAM" id="MobiDB-lite"/>
    </source>
</evidence>
<dbReference type="FunFam" id="1.20.1250.20:FF:000196">
    <property type="entry name" value="MFS toxin efflux pump (AflT)"/>
    <property type="match status" value="1"/>
</dbReference>
<feature type="transmembrane region" description="Helical" evidence="7">
    <location>
        <begin position="349"/>
        <end position="367"/>
    </location>
</feature>
<dbReference type="Proteomes" id="UP000325558">
    <property type="component" value="Unassembled WGS sequence"/>
</dbReference>
<feature type="transmembrane region" description="Helical" evidence="7">
    <location>
        <begin position="308"/>
        <end position="329"/>
    </location>
</feature>
<dbReference type="EMBL" id="ML737191">
    <property type="protein sequence ID" value="KAE8336723.1"/>
    <property type="molecule type" value="Genomic_DNA"/>
</dbReference>
<dbReference type="PANTHER" id="PTHR23501:SF201">
    <property type="entry name" value="MFS AFLATOXIN EFFLUX PUMP"/>
    <property type="match status" value="1"/>
</dbReference>
<evidence type="ECO:0000256" key="4">
    <source>
        <dbReference type="ARBA" id="ARBA00022989"/>
    </source>
</evidence>
<accession>A0A5N6XVP4</accession>
<feature type="transmembrane region" description="Helical" evidence="7">
    <location>
        <begin position="240"/>
        <end position="257"/>
    </location>
</feature>
<dbReference type="FunFam" id="1.20.1720.10:FF:000012">
    <property type="entry name" value="MFS toxin efflux pump (AflT)"/>
    <property type="match status" value="1"/>
</dbReference>
<feature type="region of interest" description="Disordered" evidence="6">
    <location>
        <begin position="1"/>
        <end position="28"/>
    </location>
</feature>
<dbReference type="InterPro" id="IPR036259">
    <property type="entry name" value="MFS_trans_sf"/>
</dbReference>
<feature type="transmembrane region" description="Helical" evidence="7">
    <location>
        <begin position="136"/>
        <end position="161"/>
    </location>
</feature>
<dbReference type="GO" id="GO:0005886">
    <property type="term" value="C:plasma membrane"/>
    <property type="evidence" value="ECO:0007669"/>
    <property type="project" value="TreeGrafter"/>
</dbReference>
<dbReference type="InterPro" id="IPR020846">
    <property type="entry name" value="MFS_dom"/>
</dbReference>
<comment type="similarity">
    <text evidence="2">Belongs to the major facilitator superfamily. TCR/Tet family.</text>
</comment>
<feature type="transmembrane region" description="Helical" evidence="7">
    <location>
        <begin position="269"/>
        <end position="287"/>
    </location>
</feature>
<dbReference type="GO" id="GO:0022857">
    <property type="term" value="F:transmembrane transporter activity"/>
    <property type="evidence" value="ECO:0007669"/>
    <property type="project" value="InterPro"/>
</dbReference>
<evidence type="ECO:0000256" key="2">
    <source>
        <dbReference type="ARBA" id="ARBA00007520"/>
    </source>
</evidence>
<proteinExistence type="inferred from homology"/>
<feature type="domain" description="Major facilitator superfamily (MFS) profile" evidence="8">
    <location>
        <begin position="46"/>
        <end position="494"/>
    </location>
</feature>
<keyword evidence="3 7" id="KW-0812">Transmembrane</keyword>
<sequence>MGIHLSEHYKASLDRSDPPPEGYEKNPDEPSLLKVKYPPLAKIILIMLAIYISLFLVALDRLIVATATPKITDDFHSINDIGWYGSAYMLTSSASQLAYGKIYAFYPPKWVLLLSILVFEIGSAMCGAAPSSIVLIVGRAIAGLGSGGLAAGMVLIIVLTVPLEQRPIFQGLGGAVFGIASVLGPILGGALTTKVSWRWCFYINLPFGGAAMVAIFFLLDVPPPKSGNWTMKQKISQLDPLGNLLFVPSVVCLLLALEWGGVTYAWGSWRIILLLVLFGALGIAFIASQIRRGESALVPPRIFTQRSVLAGIVWTMCLSATTMVMLYYLPIWFQAIKNVDAQQSGIMNLPLVLAMVVGGIGAGFMVTRFGYYNPLMFASVVLISVGTGLIHTFHPATAHPKWIGYQVIYGLGLGFGSQQANVAVQTCLVPADVAVGASLLMFSQQLNGSIFLAIAQTLFTNFLKENLENVPGIDAARIVQTGATTLRELVPESRLSAVLSGYSDAITRTVILAIVMACLALFPAFTMEWKSVKKDENKKIRERCGENQA</sequence>
<feature type="transmembrane region" description="Helical" evidence="7">
    <location>
        <begin position="374"/>
        <end position="393"/>
    </location>
</feature>
<organism evidence="9">
    <name type="scientific">Aspergillus arachidicola</name>
    <dbReference type="NCBI Taxonomy" id="656916"/>
    <lineage>
        <taxon>Eukaryota</taxon>
        <taxon>Fungi</taxon>
        <taxon>Dikarya</taxon>
        <taxon>Ascomycota</taxon>
        <taxon>Pezizomycotina</taxon>
        <taxon>Eurotiomycetes</taxon>
        <taxon>Eurotiomycetidae</taxon>
        <taxon>Eurotiales</taxon>
        <taxon>Aspergillaceae</taxon>
        <taxon>Aspergillus</taxon>
        <taxon>Aspergillus subgen. Circumdati</taxon>
    </lineage>
</organism>
<dbReference type="CDD" id="cd17502">
    <property type="entry name" value="MFS_Azr1_MDR_like"/>
    <property type="match status" value="1"/>
</dbReference>
<dbReference type="PANTHER" id="PTHR23501">
    <property type="entry name" value="MAJOR FACILITATOR SUPERFAMILY"/>
    <property type="match status" value="1"/>
</dbReference>
<gene>
    <name evidence="9" type="ORF">BDV24DRAFT_154981</name>
</gene>
<comment type="subcellular location">
    <subcellularLocation>
        <location evidence="1">Membrane</location>
        <topology evidence="1">Multi-pass membrane protein</topology>
    </subcellularLocation>
</comment>
<evidence type="ECO:0000256" key="5">
    <source>
        <dbReference type="ARBA" id="ARBA00023136"/>
    </source>
</evidence>
<keyword evidence="5 7" id="KW-0472">Membrane</keyword>
<evidence type="ECO:0000313" key="9">
    <source>
        <dbReference type="EMBL" id="KAE8336723.1"/>
    </source>
</evidence>
<dbReference type="InterPro" id="IPR011701">
    <property type="entry name" value="MFS"/>
</dbReference>
<evidence type="ECO:0000256" key="7">
    <source>
        <dbReference type="SAM" id="Phobius"/>
    </source>
</evidence>
<feature type="transmembrane region" description="Helical" evidence="7">
    <location>
        <begin position="505"/>
        <end position="525"/>
    </location>
</feature>
<dbReference type="OrthoDB" id="10021397at2759"/>
<evidence type="ECO:0000256" key="1">
    <source>
        <dbReference type="ARBA" id="ARBA00004141"/>
    </source>
</evidence>
<reference evidence="9" key="1">
    <citation type="submission" date="2019-04" db="EMBL/GenBank/DDBJ databases">
        <title>Friends and foes A comparative genomics study of 23 Aspergillus species from section Flavi.</title>
        <authorList>
            <consortium name="DOE Joint Genome Institute"/>
            <person name="Kjaerbolling I."/>
            <person name="Vesth T."/>
            <person name="Frisvad J.C."/>
            <person name="Nybo J.L."/>
            <person name="Theobald S."/>
            <person name="Kildgaard S."/>
            <person name="Isbrandt T."/>
            <person name="Kuo A."/>
            <person name="Sato A."/>
            <person name="Lyhne E.K."/>
            <person name="Kogle M.E."/>
            <person name="Wiebenga A."/>
            <person name="Kun R.S."/>
            <person name="Lubbers R.J."/>
            <person name="Makela M.R."/>
            <person name="Barry K."/>
            <person name="Chovatia M."/>
            <person name="Clum A."/>
            <person name="Daum C."/>
            <person name="Haridas S."/>
            <person name="He G."/>
            <person name="LaButti K."/>
            <person name="Lipzen A."/>
            <person name="Mondo S."/>
            <person name="Riley R."/>
            <person name="Salamov A."/>
            <person name="Simmons B.A."/>
            <person name="Magnuson J.K."/>
            <person name="Henrissat B."/>
            <person name="Mortensen U.H."/>
            <person name="Larsen T.O."/>
            <person name="Devries R.P."/>
            <person name="Grigoriev I.V."/>
            <person name="Machida M."/>
            <person name="Baker S.E."/>
            <person name="Andersen M.R."/>
        </authorList>
    </citation>
    <scope>NUCLEOTIDE SEQUENCE</scope>
    <source>
        <strain evidence="9">CBS 117612</strain>
    </source>
</reference>